<feature type="non-terminal residue" evidence="1">
    <location>
        <position position="1"/>
    </location>
</feature>
<dbReference type="EMBL" id="UINC01160073">
    <property type="protein sequence ID" value="SVD58509.1"/>
    <property type="molecule type" value="Genomic_DNA"/>
</dbReference>
<protein>
    <submittedName>
        <fullName evidence="1">Uncharacterized protein</fullName>
    </submittedName>
</protein>
<organism evidence="1">
    <name type="scientific">marine metagenome</name>
    <dbReference type="NCBI Taxonomy" id="408172"/>
    <lineage>
        <taxon>unclassified sequences</taxon>
        <taxon>metagenomes</taxon>
        <taxon>ecological metagenomes</taxon>
    </lineage>
</organism>
<proteinExistence type="predicted"/>
<gene>
    <name evidence="1" type="ORF">METZ01_LOCUS411363</name>
</gene>
<reference evidence="1" key="1">
    <citation type="submission" date="2018-05" db="EMBL/GenBank/DDBJ databases">
        <authorList>
            <person name="Lanie J.A."/>
            <person name="Ng W.-L."/>
            <person name="Kazmierczak K.M."/>
            <person name="Andrzejewski T.M."/>
            <person name="Davidsen T.M."/>
            <person name="Wayne K.J."/>
            <person name="Tettelin H."/>
            <person name="Glass J.I."/>
            <person name="Rusch D."/>
            <person name="Podicherti R."/>
            <person name="Tsui H.-C.T."/>
            <person name="Winkler M.E."/>
        </authorList>
    </citation>
    <scope>NUCLEOTIDE SEQUENCE</scope>
</reference>
<dbReference type="AlphaFoldDB" id="A0A382WIQ4"/>
<accession>A0A382WIQ4</accession>
<dbReference type="InterPro" id="IPR011047">
    <property type="entry name" value="Quinoprotein_ADH-like_sf"/>
</dbReference>
<sequence length="31" mass="3377">PMTYRHNGKQYIAMTVGGNEDNALVALSLPD</sequence>
<dbReference type="SUPFAM" id="SSF50998">
    <property type="entry name" value="Quinoprotein alcohol dehydrogenase-like"/>
    <property type="match status" value="1"/>
</dbReference>
<evidence type="ECO:0000313" key="1">
    <source>
        <dbReference type="EMBL" id="SVD58509.1"/>
    </source>
</evidence>
<name>A0A382WIQ4_9ZZZZ</name>